<dbReference type="EMBL" id="CZAY01000010">
    <property type="protein sequence ID" value="CUP60436.1"/>
    <property type="molecule type" value="Genomic_DNA"/>
</dbReference>
<dbReference type="Pfam" id="PF03862">
    <property type="entry name" value="SpoVAC_SpoVAEB"/>
    <property type="match status" value="1"/>
</dbReference>
<dbReference type="InterPro" id="IPR005562">
    <property type="entry name" value="SpoVA"/>
</dbReference>
<evidence type="ECO:0000256" key="1">
    <source>
        <dbReference type="SAM" id="Phobius"/>
    </source>
</evidence>
<keyword evidence="1" id="KW-1133">Transmembrane helix</keyword>
<dbReference type="PANTHER" id="PTHR38450:SF1">
    <property type="entry name" value="STAGE V SPORULATION PROTEIN AC"/>
    <property type="match status" value="1"/>
</dbReference>
<dbReference type="Proteomes" id="UP000095485">
    <property type="component" value="Unassembled WGS sequence"/>
</dbReference>
<sequence>MEKKKQQQSYENYVRQKTPVHNLPVNMAKAFVTGGVICVIGQGILNICEKAGLGRDMSGSWCSMLLVLLSAVLTGCNLYPQIAKWGGAGALVPITGFANSVAAPAIEYKKEGQVIGIGCKIFTIAGPVILYGIFTSWLLGLFYWLLKAAGVAG</sequence>
<feature type="transmembrane region" description="Helical" evidence="1">
    <location>
        <begin position="60"/>
        <end position="80"/>
    </location>
</feature>
<gene>
    <name evidence="2" type="ORF">ERS852526_01528</name>
</gene>
<feature type="transmembrane region" description="Helical" evidence="1">
    <location>
        <begin position="86"/>
        <end position="106"/>
    </location>
</feature>
<dbReference type="AlphaFoldDB" id="A0A174PL18"/>
<keyword evidence="1" id="KW-0472">Membrane</keyword>
<dbReference type="GeneID" id="96228823"/>
<evidence type="ECO:0000313" key="2">
    <source>
        <dbReference type="EMBL" id="CUP60436.1"/>
    </source>
</evidence>
<dbReference type="STRING" id="88431.ERS852423_00604"/>
<proteinExistence type="predicted"/>
<dbReference type="PANTHER" id="PTHR38450">
    <property type="entry name" value="STAGE V SPORULATION PROTEIN AC-RELATED"/>
    <property type="match status" value="1"/>
</dbReference>
<organism evidence="2 3">
    <name type="scientific">Dorea longicatena</name>
    <dbReference type="NCBI Taxonomy" id="88431"/>
    <lineage>
        <taxon>Bacteria</taxon>
        <taxon>Bacillati</taxon>
        <taxon>Bacillota</taxon>
        <taxon>Clostridia</taxon>
        <taxon>Lachnospirales</taxon>
        <taxon>Lachnospiraceae</taxon>
        <taxon>Dorea</taxon>
    </lineage>
</organism>
<keyword evidence="1" id="KW-0812">Transmembrane</keyword>
<protein>
    <submittedName>
        <fullName evidence="2">Stage V sporulation protein AC</fullName>
    </submittedName>
</protein>
<feature type="transmembrane region" description="Helical" evidence="1">
    <location>
        <begin position="118"/>
        <end position="146"/>
    </location>
</feature>
<evidence type="ECO:0000313" key="3">
    <source>
        <dbReference type="Proteomes" id="UP000095485"/>
    </source>
</evidence>
<reference evidence="2 3" key="1">
    <citation type="submission" date="2015-09" db="EMBL/GenBank/DDBJ databases">
        <authorList>
            <consortium name="Pathogen Informatics"/>
        </authorList>
    </citation>
    <scope>NUCLEOTIDE SEQUENCE [LARGE SCALE GENOMIC DNA]</scope>
    <source>
        <strain evidence="2 3">2789STDY5834914</strain>
    </source>
</reference>
<dbReference type="OrthoDB" id="9797988at2"/>
<dbReference type="RefSeq" id="WP_055282910.1">
    <property type="nucleotide sequence ID" value="NZ_CZAY01000010.1"/>
</dbReference>
<accession>A0A174PL18</accession>
<feature type="transmembrane region" description="Helical" evidence="1">
    <location>
        <begin position="30"/>
        <end position="48"/>
    </location>
</feature>
<name>A0A174PL18_9FIRM</name>